<evidence type="ECO:0000256" key="1">
    <source>
        <dbReference type="ARBA" id="ARBA00010688"/>
    </source>
</evidence>
<evidence type="ECO:0000256" key="3">
    <source>
        <dbReference type="ARBA" id="ARBA00022777"/>
    </source>
</evidence>
<proteinExistence type="inferred from homology"/>
<comment type="similarity">
    <text evidence="1">Belongs to the carbohydrate kinase PfkB family.</text>
</comment>
<dbReference type="AlphaFoldDB" id="A0A4U1BWP1"/>
<dbReference type="PANTHER" id="PTHR43085:SF57">
    <property type="entry name" value="CARBOHYDRATE KINASE PFKB DOMAIN-CONTAINING PROTEIN"/>
    <property type="match status" value="1"/>
</dbReference>
<organism evidence="5 6">
    <name type="scientific">Pedobacter cryophilus</name>
    <dbReference type="NCBI Taxonomy" id="2571271"/>
    <lineage>
        <taxon>Bacteria</taxon>
        <taxon>Pseudomonadati</taxon>
        <taxon>Bacteroidota</taxon>
        <taxon>Sphingobacteriia</taxon>
        <taxon>Sphingobacteriales</taxon>
        <taxon>Sphingobacteriaceae</taxon>
        <taxon>Pedobacter</taxon>
    </lineage>
</organism>
<evidence type="ECO:0000259" key="4">
    <source>
        <dbReference type="Pfam" id="PF00294"/>
    </source>
</evidence>
<dbReference type="Gene3D" id="3.40.1190.20">
    <property type="match status" value="1"/>
</dbReference>
<dbReference type="Pfam" id="PF00294">
    <property type="entry name" value="PfkB"/>
    <property type="match status" value="1"/>
</dbReference>
<keyword evidence="3 5" id="KW-0418">Kinase</keyword>
<dbReference type="EMBL" id="SWBP01000008">
    <property type="protein sequence ID" value="TKB95520.1"/>
    <property type="molecule type" value="Genomic_DNA"/>
</dbReference>
<dbReference type="InterPro" id="IPR050306">
    <property type="entry name" value="PfkB_Carbo_kinase"/>
</dbReference>
<sequence length="292" mass="32738">MLKNKIVTIGEILFDVFENTKKPGGSSLNVSLHLQKQGIPVGFISAVGDDQNGEELLSYLKDQNFDTSHIQTSSLPTSTVTVQLDKNKQASYIINKPVAWDDIALNNDLIELVKAADAFVYCSLTCRELKSKNTIYQLLEYAQLKVFDINLRPPFYEIETLKYLLAKVDILKINEDELRYLTNELSLPTLENEALKVLSKEFKLQLICLTLGDKGAKVYYKNEIYSHSGYQVNVVDTVGAGDAFLATFINYYLKGINMNQILEIASKIGSFVASQAGANPKYPENLLNKYPN</sequence>
<dbReference type="Proteomes" id="UP000308181">
    <property type="component" value="Unassembled WGS sequence"/>
</dbReference>
<dbReference type="RefSeq" id="WP_136827566.1">
    <property type="nucleotide sequence ID" value="NZ_SWBP01000008.1"/>
</dbReference>
<comment type="caution">
    <text evidence="5">The sequence shown here is derived from an EMBL/GenBank/DDBJ whole genome shotgun (WGS) entry which is preliminary data.</text>
</comment>
<evidence type="ECO:0000313" key="5">
    <source>
        <dbReference type="EMBL" id="TKB95520.1"/>
    </source>
</evidence>
<keyword evidence="6" id="KW-1185">Reference proteome</keyword>
<dbReference type="GO" id="GO:0016301">
    <property type="term" value="F:kinase activity"/>
    <property type="evidence" value="ECO:0007669"/>
    <property type="project" value="UniProtKB-KW"/>
</dbReference>
<evidence type="ECO:0000313" key="6">
    <source>
        <dbReference type="Proteomes" id="UP000308181"/>
    </source>
</evidence>
<feature type="domain" description="Carbohydrate kinase PfkB" evidence="4">
    <location>
        <begin position="15"/>
        <end position="283"/>
    </location>
</feature>
<reference evidence="5 6" key="1">
    <citation type="submission" date="2019-04" db="EMBL/GenBank/DDBJ databases">
        <title>Pedobacter sp. AR-3-17 sp. nov., isolated from Arctic soil.</title>
        <authorList>
            <person name="Dahal R.H."/>
            <person name="Kim D.-U."/>
        </authorList>
    </citation>
    <scope>NUCLEOTIDE SEQUENCE [LARGE SCALE GENOMIC DNA]</scope>
    <source>
        <strain evidence="5 6">AR-3-17</strain>
    </source>
</reference>
<dbReference type="CDD" id="cd01167">
    <property type="entry name" value="bac_FRK"/>
    <property type="match status" value="1"/>
</dbReference>
<dbReference type="PANTHER" id="PTHR43085">
    <property type="entry name" value="HEXOKINASE FAMILY MEMBER"/>
    <property type="match status" value="1"/>
</dbReference>
<dbReference type="InterPro" id="IPR011611">
    <property type="entry name" value="PfkB_dom"/>
</dbReference>
<gene>
    <name evidence="5" type="ORF">FA046_16090</name>
</gene>
<dbReference type="SUPFAM" id="SSF53613">
    <property type="entry name" value="Ribokinase-like"/>
    <property type="match status" value="1"/>
</dbReference>
<accession>A0A4U1BWP1</accession>
<evidence type="ECO:0000256" key="2">
    <source>
        <dbReference type="ARBA" id="ARBA00022679"/>
    </source>
</evidence>
<keyword evidence="2" id="KW-0808">Transferase</keyword>
<dbReference type="OrthoDB" id="9813569at2"/>
<protein>
    <submittedName>
        <fullName evidence="5">Carbohydrate kinase</fullName>
    </submittedName>
</protein>
<name>A0A4U1BWP1_9SPHI</name>
<dbReference type="InterPro" id="IPR029056">
    <property type="entry name" value="Ribokinase-like"/>
</dbReference>